<reference evidence="2" key="1">
    <citation type="submission" date="2012-06" db="EMBL/GenBank/DDBJ databases">
        <title>The complete genome of Flexibacter litoralis DSM 6794.</title>
        <authorList>
            <person name="Lucas S."/>
            <person name="Copeland A."/>
            <person name="Lapidus A."/>
            <person name="Glavina del Rio T."/>
            <person name="Dalin E."/>
            <person name="Tice H."/>
            <person name="Bruce D."/>
            <person name="Goodwin L."/>
            <person name="Pitluck S."/>
            <person name="Peters L."/>
            <person name="Ovchinnikova G."/>
            <person name="Lu M."/>
            <person name="Kyrpides N."/>
            <person name="Mavromatis K."/>
            <person name="Ivanova N."/>
            <person name="Brettin T."/>
            <person name="Detter J.C."/>
            <person name="Han C."/>
            <person name="Larimer F."/>
            <person name="Land M."/>
            <person name="Hauser L."/>
            <person name="Markowitz V."/>
            <person name="Cheng J.-F."/>
            <person name="Hugenholtz P."/>
            <person name="Woyke T."/>
            <person name="Wu D."/>
            <person name="Spring S."/>
            <person name="Lang E."/>
            <person name="Kopitz M."/>
            <person name="Brambilla E."/>
            <person name="Klenk H.-P."/>
            <person name="Eisen J.A."/>
        </authorList>
    </citation>
    <scope>NUCLEOTIDE SEQUENCE [LARGE SCALE GENOMIC DNA]</scope>
    <source>
        <strain evidence="2">ATCC 23117 / DSM 6794 / NBRC 15988 / NCIMB 1366 / Sio-4</strain>
    </source>
</reference>
<evidence type="ECO:0000313" key="2">
    <source>
        <dbReference type="Proteomes" id="UP000006054"/>
    </source>
</evidence>
<accession>I4AKD2</accession>
<dbReference type="HOGENOM" id="CLU_899412_0_0_10"/>
<dbReference type="KEGG" id="fli:Fleli_2033"/>
<evidence type="ECO:0000313" key="1">
    <source>
        <dbReference type="EMBL" id="AFM04417.1"/>
    </source>
</evidence>
<dbReference type="Proteomes" id="UP000006054">
    <property type="component" value="Chromosome"/>
</dbReference>
<dbReference type="AlphaFoldDB" id="I4AKD2"/>
<proteinExistence type="predicted"/>
<dbReference type="EMBL" id="CP003345">
    <property type="protein sequence ID" value="AFM04417.1"/>
    <property type="molecule type" value="Genomic_DNA"/>
</dbReference>
<name>I4AKD2_BERLS</name>
<keyword evidence="2" id="KW-1185">Reference proteome</keyword>
<gene>
    <name evidence="1" type="ordered locus">Fleli_2033</name>
</gene>
<dbReference type="RefSeq" id="WP_014797864.1">
    <property type="nucleotide sequence ID" value="NC_018018.1"/>
</dbReference>
<organism evidence="1 2">
    <name type="scientific">Bernardetia litoralis (strain ATCC 23117 / DSM 6794 / NBRC 15988 / NCIMB 1366 / Fx l1 / Sio-4)</name>
    <name type="common">Flexibacter litoralis</name>
    <dbReference type="NCBI Taxonomy" id="880071"/>
    <lineage>
        <taxon>Bacteria</taxon>
        <taxon>Pseudomonadati</taxon>
        <taxon>Bacteroidota</taxon>
        <taxon>Cytophagia</taxon>
        <taxon>Cytophagales</taxon>
        <taxon>Bernardetiaceae</taxon>
        <taxon>Bernardetia</taxon>
    </lineage>
</organism>
<protein>
    <submittedName>
        <fullName evidence="1">Uncharacterized protein</fullName>
    </submittedName>
</protein>
<sequence length="309" mass="36190" precursor="true">MKIKVCILFCFLFWGIGFDGFGQELIRRYPFQMNPIITADTVVLSMEEKEELLRKCEKVGVISDSTYRGFANYLHKIDKKSFQNSQVYNGLFKDWMPIDSDNDKKTDFVVLLKAHNATGGEGYMCAIWKKNKKGEFDFLNAWNGTIVEINKKEESISIKVIEHGCCADFLYCENVYEYEKRKLKRKYQLCYTYRFDLVEQRVPVGSITTTDSAEIYIASDSVLAKSYAKFPGIEEHYNYEKEWKIGSYATIKSNQKGELLFSKKEGNMYWYFVVFREKSVKRIVRGWWNGDRNVSGWMKSKTPLKIESK</sequence>